<accession>A0A929L2M7</accession>
<feature type="transmembrane region" description="Helical" evidence="5">
    <location>
        <begin position="14"/>
        <end position="32"/>
    </location>
</feature>
<comment type="subcellular location">
    <subcellularLocation>
        <location evidence="1">Cell outer membrane</location>
    </subcellularLocation>
</comment>
<dbReference type="InterPro" id="IPR006664">
    <property type="entry name" value="OMP_bac"/>
</dbReference>
<name>A0A929L2M7_9SPHI</name>
<dbReference type="GO" id="GO:0009279">
    <property type="term" value="C:cell outer membrane"/>
    <property type="evidence" value="ECO:0007669"/>
    <property type="project" value="UniProtKB-SubCell"/>
</dbReference>
<evidence type="ECO:0000313" key="8">
    <source>
        <dbReference type="Proteomes" id="UP000622475"/>
    </source>
</evidence>
<evidence type="ECO:0000256" key="5">
    <source>
        <dbReference type="SAM" id="Phobius"/>
    </source>
</evidence>
<evidence type="ECO:0000256" key="1">
    <source>
        <dbReference type="ARBA" id="ARBA00004442"/>
    </source>
</evidence>
<evidence type="ECO:0000256" key="4">
    <source>
        <dbReference type="PROSITE-ProRule" id="PRU00473"/>
    </source>
</evidence>
<dbReference type="SUPFAM" id="SSF103088">
    <property type="entry name" value="OmpA-like"/>
    <property type="match status" value="1"/>
</dbReference>
<keyword evidence="3" id="KW-0998">Cell outer membrane</keyword>
<dbReference type="Gene3D" id="3.30.1330.60">
    <property type="entry name" value="OmpA-like domain"/>
    <property type="match status" value="1"/>
</dbReference>
<keyword evidence="2 4" id="KW-0472">Membrane</keyword>
<sequence>MAELDVQPKRSNPWWLWLLLAIVALAILMFLFKGCNNDNSTTSTTDSTSTTSDTTKTIAATTPDWNSVDFNAAKVVDEDVTDPGIAVSGNDQYTIYTLGENILFDTDANALQGDASAKLKQIVASLNKRFKGAQIGVFGSTDSTGTAGHNKALGAERADAVKNWLISDGGIDANNVTIHSLGESKPVATNATESGREQNRNVSIVAFPNK</sequence>
<dbReference type="Pfam" id="PF00691">
    <property type="entry name" value="OmpA"/>
    <property type="match status" value="1"/>
</dbReference>
<dbReference type="EMBL" id="JADFFL010000003">
    <property type="protein sequence ID" value="MBE9662101.1"/>
    <property type="molecule type" value="Genomic_DNA"/>
</dbReference>
<evidence type="ECO:0000259" key="6">
    <source>
        <dbReference type="PROSITE" id="PS51123"/>
    </source>
</evidence>
<evidence type="ECO:0000256" key="3">
    <source>
        <dbReference type="ARBA" id="ARBA00023237"/>
    </source>
</evidence>
<dbReference type="RefSeq" id="WP_194111292.1">
    <property type="nucleotide sequence ID" value="NZ_JADFFL010000003.1"/>
</dbReference>
<dbReference type="PANTHER" id="PTHR30329:SF21">
    <property type="entry name" value="LIPOPROTEIN YIAD-RELATED"/>
    <property type="match status" value="1"/>
</dbReference>
<dbReference type="InterPro" id="IPR006665">
    <property type="entry name" value="OmpA-like"/>
</dbReference>
<dbReference type="InterPro" id="IPR036737">
    <property type="entry name" value="OmpA-like_sf"/>
</dbReference>
<keyword evidence="5" id="KW-0812">Transmembrane</keyword>
<proteinExistence type="predicted"/>
<organism evidence="7 8">
    <name type="scientific">Mucilaginibacter myungsuensis</name>
    <dbReference type="NCBI Taxonomy" id="649104"/>
    <lineage>
        <taxon>Bacteria</taxon>
        <taxon>Pseudomonadati</taxon>
        <taxon>Bacteroidota</taxon>
        <taxon>Sphingobacteriia</taxon>
        <taxon>Sphingobacteriales</taxon>
        <taxon>Sphingobacteriaceae</taxon>
        <taxon>Mucilaginibacter</taxon>
    </lineage>
</organism>
<dbReference type="CDD" id="cd07185">
    <property type="entry name" value="OmpA_C-like"/>
    <property type="match status" value="1"/>
</dbReference>
<keyword evidence="8" id="KW-1185">Reference proteome</keyword>
<dbReference type="InterPro" id="IPR050330">
    <property type="entry name" value="Bact_OuterMem_StrucFunc"/>
</dbReference>
<gene>
    <name evidence="7" type="ORF">IRJ16_09415</name>
</gene>
<dbReference type="Proteomes" id="UP000622475">
    <property type="component" value="Unassembled WGS sequence"/>
</dbReference>
<dbReference type="PANTHER" id="PTHR30329">
    <property type="entry name" value="STATOR ELEMENT OF FLAGELLAR MOTOR COMPLEX"/>
    <property type="match status" value="1"/>
</dbReference>
<dbReference type="AlphaFoldDB" id="A0A929L2M7"/>
<keyword evidence="5" id="KW-1133">Transmembrane helix</keyword>
<reference evidence="7" key="1">
    <citation type="submission" date="2020-10" db="EMBL/GenBank/DDBJ databases">
        <title>Mucilaginibacter mali sp. nov., isolated from rhizosphere soil of apple orchard.</title>
        <authorList>
            <person name="Lee J.-S."/>
            <person name="Kim H.S."/>
            <person name="Kim J.-S."/>
        </authorList>
    </citation>
    <scope>NUCLEOTIDE SEQUENCE</scope>
    <source>
        <strain evidence="7">KCTC 22746</strain>
    </source>
</reference>
<feature type="domain" description="OmpA-like" evidence="6">
    <location>
        <begin position="91"/>
        <end position="210"/>
    </location>
</feature>
<dbReference type="PRINTS" id="PR01021">
    <property type="entry name" value="OMPADOMAIN"/>
</dbReference>
<dbReference type="PROSITE" id="PS51123">
    <property type="entry name" value="OMPA_2"/>
    <property type="match status" value="1"/>
</dbReference>
<comment type="caution">
    <text evidence="7">The sequence shown here is derived from an EMBL/GenBank/DDBJ whole genome shotgun (WGS) entry which is preliminary data.</text>
</comment>
<evidence type="ECO:0000256" key="2">
    <source>
        <dbReference type="ARBA" id="ARBA00023136"/>
    </source>
</evidence>
<protein>
    <submittedName>
        <fullName evidence="7">OmpA family protein</fullName>
    </submittedName>
</protein>
<evidence type="ECO:0000313" key="7">
    <source>
        <dbReference type="EMBL" id="MBE9662101.1"/>
    </source>
</evidence>